<sequence>MKKITVEYDHKRMAAIAKAIGPFIRNEDEADYCTSFIIAMVATTVIDDVPDLREV</sequence>
<dbReference type="AlphaFoldDB" id="A0A845A3Q0"/>
<dbReference type="Proteomes" id="UP000460626">
    <property type="component" value="Unassembled WGS sequence"/>
</dbReference>
<evidence type="ECO:0000313" key="2">
    <source>
        <dbReference type="Proteomes" id="UP000460626"/>
    </source>
</evidence>
<protein>
    <submittedName>
        <fullName evidence="1">Uncharacterized protein</fullName>
    </submittedName>
</protein>
<proteinExistence type="predicted"/>
<dbReference type="EMBL" id="WTYH01000001">
    <property type="protein sequence ID" value="MXO94270.1"/>
    <property type="molecule type" value="Genomic_DNA"/>
</dbReference>
<organism evidence="1 2">
    <name type="scientific">Aurantiacibacter arachoides</name>
    <dbReference type="NCBI Taxonomy" id="1850444"/>
    <lineage>
        <taxon>Bacteria</taxon>
        <taxon>Pseudomonadati</taxon>
        <taxon>Pseudomonadota</taxon>
        <taxon>Alphaproteobacteria</taxon>
        <taxon>Sphingomonadales</taxon>
        <taxon>Erythrobacteraceae</taxon>
        <taxon>Aurantiacibacter</taxon>
    </lineage>
</organism>
<keyword evidence="2" id="KW-1185">Reference proteome</keyword>
<dbReference type="RefSeq" id="WP_160731873.1">
    <property type="nucleotide sequence ID" value="NZ_BMJK01000002.1"/>
</dbReference>
<accession>A0A845A3Q0</accession>
<reference evidence="1 2" key="1">
    <citation type="submission" date="2019-12" db="EMBL/GenBank/DDBJ databases">
        <title>Genomic-based taxomic classification of the family Erythrobacteraceae.</title>
        <authorList>
            <person name="Xu L."/>
        </authorList>
    </citation>
    <scope>NUCLEOTIDE SEQUENCE [LARGE SCALE GENOMIC DNA]</scope>
    <source>
        <strain evidence="1 2">RC4-10-4</strain>
    </source>
</reference>
<gene>
    <name evidence="1" type="ORF">GRI62_11755</name>
</gene>
<evidence type="ECO:0000313" key="1">
    <source>
        <dbReference type="EMBL" id="MXO94270.1"/>
    </source>
</evidence>
<name>A0A845A3Q0_9SPHN</name>
<comment type="caution">
    <text evidence="1">The sequence shown here is derived from an EMBL/GenBank/DDBJ whole genome shotgun (WGS) entry which is preliminary data.</text>
</comment>